<keyword evidence="2" id="KW-1185">Reference proteome</keyword>
<accession>A0A545UFW8</accession>
<dbReference type="AlphaFoldDB" id="A0A545UFW8"/>
<protein>
    <submittedName>
        <fullName evidence="1">Uncharacterized protein</fullName>
    </submittedName>
</protein>
<dbReference type="EMBL" id="VIKS01000004">
    <property type="protein sequence ID" value="TQV88372.1"/>
    <property type="molecule type" value="Genomic_DNA"/>
</dbReference>
<evidence type="ECO:0000313" key="2">
    <source>
        <dbReference type="Proteomes" id="UP000315439"/>
    </source>
</evidence>
<evidence type="ECO:0000313" key="1">
    <source>
        <dbReference type="EMBL" id="TQV88372.1"/>
    </source>
</evidence>
<dbReference type="RefSeq" id="WP_142892880.1">
    <property type="nucleotide sequence ID" value="NZ_ML660162.1"/>
</dbReference>
<gene>
    <name evidence="1" type="ORF">FLL46_07550</name>
</gene>
<dbReference type="OrthoDB" id="6121630at2"/>
<reference evidence="1 2" key="1">
    <citation type="submission" date="2019-07" db="EMBL/GenBank/DDBJ databases">
        <title>Draft genome for Aliikangiella sp. M105.</title>
        <authorList>
            <person name="Wang G."/>
        </authorList>
    </citation>
    <scope>NUCLEOTIDE SEQUENCE [LARGE SCALE GENOMIC DNA]</scope>
    <source>
        <strain evidence="1 2">M105</strain>
    </source>
</reference>
<proteinExistence type="predicted"/>
<sequence length="165" mass="18809">MAIIELVGPANGLHPQPFIISYAIKNMQPIKINTIPSPQIDPAADWAVFSHTETERQVNHIVYAAQRDFLSTPRTFVVLKLDESEDTSVNLYRFDKEDYLAQTDFDDRNLSSGFYRLENTDSDKLLLMVLQQEVIEIECAFFKVVNTIYHCPDAKSALLEVLKEG</sequence>
<organism evidence="1 2">
    <name type="scientific">Aliikangiella coralliicola</name>
    <dbReference type="NCBI Taxonomy" id="2592383"/>
    <lineage>
        <taxon>Bacteria</taxon>
        <taxon>Pseudomonadati</taxon>
        <taxon>Pseudomonadota</taxon>
        <taxon>Gammaproteobacteria</taxon>
        <taxon>Oceanospirillales</taxon>
        <taxon>Pleioneaceae</taxon>
        <taxon>Aliikangiella</taxon>
    </lineage>
</organism>
<dbReference type="Proteomes" id="UP000315439">
    <property type="component" value="Unassembled WGS sequence"/>
</dbReference>
<comment type="caution">
    <text evidence="1">The sequence shown here is derived from an EMBL/GenBank/DDBJ whole genome shotgun (WGS) entry which is preliminary data.</text>
</comment>
<name>A0A545UFW8_9GAMM</name>